<dbReference type="InterPro" id="IPR003362">
    <property type="entry name" value="Bact_transf"/>
</dbReference>
<dbReference type="PANTHER" id="PTHR30576">
    <property type="entry name" value="COLANIC BIOSYNTHESIS UDP-GLUCOSE LIPID CARRIER TRANSFERASE"/>
    <property type="match status" value="1"/>
</dbReference>
<keyword evidence="4" id="KW-0808">Transferase</keyword>
<dbReference type="AlphaFoldDB" id="A0A1U7GV94"/>
<dbReference type="NCBIfam" id="NF045514">
    <property type="entry name" value="glycotran_HepC"/>
    <property type="match status" value="1"/>
</dbReference>
<organism evidence="4 5">
    <name type="scientific">Fischerella major NIES-592</name>
    <dbReference type="NCBI Taxonomy" id="210994"/>
    <lineage>
        <taxon>Bacteria</taxon>
        <taxon>Bacillati</taxon>
        <taxon>Cyanobacteriota</taxon>
        <taxon>Cyanophyceae</taxon>
        <taxon>Nostocales</taxon>
        <taxon>Hapalosiphonaceae</taxon>
        <taxon>Fischerella</taxon>
    </lineage>
</organism>
<dbReference type="Proteomes" id="UP000186391">
    <property type="component" value="Unassembled WGS sequence"/>
</dbReference>
<name>A0A1U7GV94_9CYAN</name>
<evidence type="ECO:0000256" key="2">
    <source>
        <dbReference type="SAM" id="Phobius"/>
    </source>
</evidence>
<dbReference type="OrthoDB" id="570875at2"/>
<proteinExistence type="inferred from homology"/>
<feature type="domain" description="Bacterial sugar transferase" evidence="3">
    <location>
        <begin position="117"/>
        <end position="174"/>
    </location>
</feature>
<feature type="transmembrane region" description="Helical" evidence="2">
    <location>
        <begin position="123"/>
        <end position="143"/>
    </location>
</feature>
<keyword evidence="2" id="KW-1133">Transmembrane helix</keyword>
<dbReference type="EMBL" id="MRCA01000014">
    <property type="protein sequence ID" value="OKH11929.1"/>
    <property type="molecule type" value="Genomic_DNA"/>
</dbReference>
<comment type="similarity">
    <text evidence="1">Belongs to the bacterial sugar transferase family.</text>
</comment>
<dbReference type="Pfam" id="PF02397">
    <property type="entry name" value="Bac_transf"/>
    <property type="match status" value="2"/>
</dbReference>
<evidence type="ECO:0000313" key="5">
    <source>
        <dbReference type="Proteomes" id="UP000186391"/>
    </source>
</evidence>
<comment type="caution">
    <text evidence="4">The sequence shown here is derived from an EMBL/GenBank/DDBJ whole genome shotgun (WGS) entry which is preliminary data.</text>
</comment>
<evidence type="ECO:0000313" key="4">
    <source>
        <dbReference type="EMBL" id="OKH11929.1"/>
    </source>
</evidence>
<feature type="domain" description="Bacterial sugar transferase" evidence="3">
    <location>
        <begin position="177"/>
        <end position="237"/>
    </location>
</feature>
<dbReference type="RefSeq" id="WP_073556672.1">
    <property type="nucleotide sequence ID" value="NZ_MRCA01000014.1"/>
</dbReference>
<gene>
    <name evidence="4" type="ORF">NIES592_19755</name>
</gene>
<dbReference type="PANTHER" id="PTHR30576:SF10">
    <property type="entry name" value="SLL5057 PROTEIN"/>
    <property type="match status" value="1"/>
</dbReference>
<accession>A0A1U7GV94</accession>
<dbReference type="GO" id="GO:0016780">
    <property type="term" value="F:phosphotransferase activity, for other substituted phosphate groups"/>
    <property type="evidence" value="ECO:0007669"/>
    <property type="project" value="TreeGrafter"/>
</dbReference>
<protein>
    <submittedName>
        <fullName evidence="4">Sugar transferase</fullName>
    </submittedName>
</protein>
<keyword evidence="5" id="KW-1185">Reference proteome</keyword>
<keyword evidence="2" id="KW-0812">Transmembrane</keyword>
<evidence type="ECO:0000259" key="3">
    <source>
        <dbReference type="Pfam" id="PF02397"/>
    </source>
</evidence>
<keyword evidence="2" id="KW-0472">Membrane</keyword>
<sequence>MTTSIISPLDTCYSETQTQKGDRHPYCTLVWRRDQLLVKPLGNLKQPYLPVLDDEQLLVECLKHSSVKLVRIDPKLGEAKLNLWANACEQASKPIYLRINSGKNYRISENSLLKTFKRLGDRIVALLFLLVISPITLGLALLMQLSSSEPILEREWHVGERGRLFRGFKFRTTALSKKTGLHNLPLILNVVRGEMSLTGPRCWTLAEALELSAKEQQQLNQLPGVVGSWQVEEAESNQLILDSVNSFEL</sequence>
<reference evidence="4 5" key="1">
    <citation type="submission" date="2016-11" db="EMBL/GenBank/DDBJ databases">
        <title>Draft Genome Sequences of Nine Cyanobacterial Strains from Diverse Habitats.</title>
        <authorList>
            <person name="Zhu T."/>
            <person name="Hou S."/>
            <person name="Lu X."/>
            <person name="Hess W.R."/>
        </authorList>
    </citation>
    <scope>NUCLEOTIDE SEQUENCE [LARGE SCALE GENOMIC DNA]</scope>
    <source>
        <strain evidence="4 5">NIES-592</strain>
    </source>
</reference>
<evidence type="ECO:0000256" key="1">
    <source>
        <dbReference type="ARBA" id="ARBA00006464"/>
    </source>
</evidence>